<dbReference type="CDD" id="cd00198">
    <property type="entry name" value="vWFA"/>
    <property type="match status" value="1"/>
</dbReference>
<dbReference type="RefSeq" id="WP_251374092.1">
    <property type="nucleotide sequence ID" value="NZ_CP047166.1"/>
</dbReference>
<gene>
    <name evidence="2" type="ORF">GQA70_15085</name>
</gene>
<dbReference type="Gene3D" id="3.40.50.410">
    <property type="entry name" value="von Willebrand factor, type A domain"/>
    <property type="match status" value="1"/>
</dbReference>
<dbReference type="InterPro" id="IPR036465">
    <property type="entry name" value="vWFA_dom_sf"/>
</dbReference>
<name>A0ABX7FFL3_9RHOB</name>
<dbReference type="SMART" id="SM00327">
    <property type="entry name" value="VWA"/>
    <property type="match status" value="1"/>
</dbReference>
<dbReference type="InterPro" id="IPR002035">
    <property type="entry name" value="VWF_A"/>
</dbReference>
<dbReference type="SUPFAM" id="SSF53300">
    <property type="entry name" value="vWA-like"/>
    <property type="match status" value="1"/>
</dbReference>
<sequence>MLSSPALADRVSVLVFDASGSMWNRVEGDLSRIEVARDVMGEYFQTRDATIPLSVIAYGHNRRGDCGDIEVVSAMAQDAPADLERRLRALMPRGMTPLTDSLALARGQIPQSAEAADIILVTDGLETCEGDPCALAAELAAEGIDIRAHVVGFGLSRSELEGLSCITDQTGGLMFDTNSGAELAEALRQVSVAPPAPEAAPEPAAPEAAFDLGDKAEAGFAYVIRWNGAATNVDYLGFVPPGESRAAAGPGFQTIGGTSSVPANPVTRTAPLEPGQYELIISTARDGVIARQAVEVVAPHMGFEAVGSVEPGTRVRFLYRGPERAEERIVIARPGDGPAAQIGDWDYALHKDGAINLKVPAEAGEYEVRYLNRGRTEILFSRRFGVGIPFEDADLTRAADLAAAAAAATRAAPGQHDIAAVAATFSLPPGLPDSPVSWDGVPLDADMQPEAWAPMETGHSISADFEPGTWRITARAPGEVVYSADVAIFPGQPNTYTLTLVDDALDGALEGGWTLWAIPPREIDDQPMEMAQIALRLTQERQDYVGDITPGPGMGPNAVAGPLQAVLLDHDDVVLIDIDQPRISVDPIRLALSPQGAGFVGTMTAGGQSVPVAFWPQTEPQPLPLWRDAAFGADTPGDAGSADMAFTCIEPRCEVTVDGLYAVLEEGWSMSHPAWESGIAGAHALSAPRVDFLGPEGARLHLNPHQWLADNGPCMSTGAGALCLWKDGPASAAAAAVPLASALELREREAALAPGASAVLASEPIGSMAVEPDDGSSFAAEGPYMAGAEVVVLSRRGQDRRPEDEVRVFGPNLEELPLPAGNWLNADRAAVRMPETPGRYALAIFDRAATSLRGVTEVEVAADPSPSFTRINPNPRAGRSYWVSIAGRMASDDRIAILTGPGDTVVDVGLFEALDGDLRLPEGAFGAVQLVYRTGDLEVLAHATIDVGGPPVLAASDGSSGPAEITMTGALMPGAQVEVRLSGMIPASEGTVGFIAAGSPDLTILQTGTRVSVAQPSVSVTVPEGPGPWALRLIDQNLITVAEITPDAASGTGPAADPAADLIPVDLPDGMTADDLFNRLVPTANVE</sequence>
<dbReference type="PROSITE" id="PS50234">
    <property type="entry name" value="VWFA"/>
    <property type="match status" value="1"/>
</dbReference>
<reference evidence="2 3" key="1">
    <citation type="submission" date="2019-12" db="EMBL/GenBank/DDBJ databases">
        <title>Complete Genome Sequence of a Quorum-Sensing Bacterium,Rhodobacteraceae bacterium C31, Isolated from a marine microalgae symbiotic bacteria.</title>
        <authorList>
            <person name="Zhang Y."/>
        </authorList>
    </citation>
    <scope>NUCLEOTIDE SEQUENCE [LARGE SCALE GENOMIC DNA]</scope>
    <source>
        <strain evidence="2 3">C31</strain>
    </source>
</reference>
<keyword evidence="3" id="KW-1185">Reference proteome</keyword>
<evidence type="ECO:0000259" key="1">
    <source>
        <dbReference type="PROSITE" id="PS50234"/>
    </source>
</evidence>
<accession>A0ABX7FFL3</accession>
<protein>
    <submittedName>
        <fullName evidence="2">VWA domain-containing protein</fullName>
    </submittedName>
</protein>
<feature type="domain" description="VWFA" evidence="1">
    <location>
        <begin position="11"/>
        <end position="190"/>
    </location>
</feature>
<proteinExistence type="predicted"/>
<dbReference type="EMBL" id="CP047166">
    <property type="protein sequence ID" value="QRF68528.1"/>
    <property type="molecule type" value="Genomic_DNA"/>
</dbReference>
<evidence type="ECO:0000313" key="2">
    <source>
        <dbReference type="EMBL" id="QRF68528.1"/>
    </source>
</evidence>
<dbReference type="Proteomes" id="UP000596387">
    <property type="component" value="Chromosome"/>
</dbReference>
<organism evidence="2 3">
    <name type="scientific">Ponticoccus alexandrii</name>
    <dbReference type="NCBI Taxonomy" id="1943633"/>
    <lineage>
        <taxon>Bacteria</taxon>
        <taxon>Pseudomonadati</taxon>
        <taxon>Pseudomonadota</taxon>
        <taxon>Alphaproteobacteria</taxon>
        <taxon>Rhodobacterales</taxon>
        <taxon>Roseobacteraceae</taxon>
        <taxon>Ponticoccus</taxon>
    </lineage>
</organism>
<evidence type="ECO:0000313" key="3">
    <source>
        <dbReference type="Proteomes" id="UP000596387"/>
    </source>
</evidence>